<feature type="region of interest" description="Disordered" evidence="1">
    <location>
        <begin position="159"/>
        <end position="227"/>
    </location>
</feature>
<dbReference type="EMBL" id="JBHLUH010000064">
    <property type="protein sequence ID" value="MFC0532085.1"/>
    <property type="molecule type" value="Genomic_DNA"/>
</dbReference>
<keyword evidence="2" id="KW-0489">Methyltransferase</keyword>
<sequence>MGCGLLSADSVHETLIECGSVARSVHVDLDVVAVDRAADQIAGSGRSHLAAAVRADLRDPSSVLRHRSVRRLVDFDRPVATIAAGVLAHLDDTTAAGLLAAVRATTVDGSFLALTHPTADLHTELNALAMVNAQPRSRAGTQALLAAARAGAGVGTALAAPAPRRAARRRPGGPPATWSPRWLPRQEANGELGGGSPWRRLAAAQHRPAAARPRPSTGHPQEASTTSMLDTACRCLSHRTVWRFKP</sequence>
<dbReference type="RefSeq" id="WP_377257707.1">
    <property type="nucleotide sequence ID" value="NZ_JBHLUH010000064.1"/>
</dbReference>
<keyword evidence="2" id="KW-0808">Transferase</keyword>
<evidence type="ECO:0000313" key="2">
    <source>
        <dbReference type="EMBL" id="MFC0532085.1"/>
    </source>
</evidence>
<dbReference type="GO" id="GO:0008168">
    <property type="term" value="F:methyltransferase activity"/>
    <property type="evidence" value="ECO:0007669"/>
    <property type="project" value="UniProtKB-KW"/>
</dbReference>
<dbReference type="EC" id="2.1.1.-" evidence="2"/>
<evidence type="ECO:0000256" key="1">
    <source>
        <dbReference type="SAM" id="MobiDB-lite"/>
    </source>
</evidence>
<name>A0ABV6MBI1_9ACTN</name>
<accession>A0ABV6MBI1</accession>
<dbReference type="GO" id="GO:0032259">
    <property type="term" value="P:methylation"/>
    <property type="evidence" value="ECO:0007669"/>
    <property type="project" value="UniProtKB-KW"/>
</dbReference>
<dbReference type="InterPro" id="IPR006764">
    <property type="entry name" value="SAM_dep_MeTrfase_SAV2177_type"/>
</dbReference>
<reference evidence="2 3" key="1">
    <citation type="submission" date="2024-09" db="EMBL/GenBank/DDBJ databases">
        <authorList>
            <person name="Sun Q."/>
            <person name="Mori K."/>
        </authorList>
    </citation>
    <scope>NUCLEOTIDE SEQUENCE [LARGE SCALE GENOMIC DNA]</scope>
    <source>
        <strain evidence="2 3">TBRC 3947</strain>
    </source>
</reference>
<comment type="caution">
    <text evidence="2">The sequence shown here is derived from an EMBL/GenBank/DDBJ whole genome shotgun (WGS) entry which is preliminary data.</text>
</comment>
<keyword evidence="3" id="KW-1185">Reference proteome</keyword>
<feature type="compositionally biased region" description="Polar residues" evidence="1">
    <location>
        <begin position="218"/>
        <end position="227"/>
    </location>
</feature>
<gene>
    <name evidence="2" type="ORF">ACFFIA_30985</name>
</gene>
<proteinExistence type="predicted"/>
<evidence type="ECO:0000313" key="3">
    <source>
        <dbReference type="Proteomes" id="UP001589867"/>
    </source>
</evidence>
<dbReference type="Proteomes" id="UP001589867">
    <property type="component" value="Unassembled WGS sequence"/>
</dbReference>
<dbReference type="SUPFAM" id="SSF53335">
    <property type="entry name" value="S-adenosyl-L-methionine-dependent methyltransferases"/>
    <property type="match status" value="1"/>
</dbReference>
<feature type="compositionally biased region" description="Low complexity" evidence="1">
    <location>
        <begin position="199"/>
        <end position="215"/>
    </location>
</feature>
<dbReference type="Gene3D" id="3.40.50.150">
    <property type="entry name" value="Vaccinia Virus protein VP39"/>
    <property type="match status" value="1"/>
</dbReference>
<dbReference type="Pfam" id="PF04672">
    <property type="entry name" value="Methyltransf_19"/>
    <property type="match status" value="1"/>
</dbReference>
<protein>
    <submittedName>
        <fullName evidence="2">SAM-dependent methyltransferase</fullName>
        <ecNumber evidence="2">2.1.1.-</ecNumber>
    </submittedName>
</protein>
<organism evidence="2 3">
    <name type="scientific">Phytohabitans kaempferiae</name>
    <dbReference type="NCBI Taxonomy" id="1620943"/>
    <lineage>
        <taxon>Bacteria</taxon>
        <taxon>Bacillati</taxon>
        <taxon>Actinomycetota</taxon>
        <taxon>Actinomycetes</taxon>
        <taxon>Micromonosporales</taxon>
        <taxon>Micromonosporaceae</taxon>
    </lineage>
</organism>
<dbReference type="InterPro" id="IPR029063">
    <property type="entry name" value="SAM-dependent_MTases_sf"/>
</dbReference>